<dbReference type="AlphaFoldDB" id="A0A2Z7CIK4"/>
<feature type="region of interest" description="Disordered" evidence="1">
    <location>
        <begin position="44"/>
        <end position="64"/>
    </location>
</feature>
<reference evidence="2 3" key="1">
    <citation type="journal article" date="2015" name="Proc. Natl. Acad. Sci. U.S.A.">
        <title>The resurrection genome of Boea hygrometrica: A blueprint for survival of dehydration.</title>
        <authorList>
            <person name="Xiao L."/>
            <person name="Yang G."/>
            <person name="Zhang L."/>
            <person name="Yang X."/>
            <person name="Zhao S."/>
            <person name="Ji Z."/>
            <person name="Zhou Q."/>
            <person name="Hu M."/>
            <person name="Wang Y."/>
            <person name="Chen M."/>
            <person name="Xu Y."/>
            <person name="Jin H."/>
            <person name="Xiao X."/>
            <person name="Hu G."/>
            <person name="Bao F."/>
            <person name="Hu Y."/>
            <person name="Wan P."/>
            <person name="Li L."/>
            <person name="Deng X."/>
            <person name="Kuang T."/>
            <person name="Xiang C."/>
            <person name="Zhu J.K."/>
            <person name="Oliver M.J."/>
            <person name="He Y."/>
        </authorList>
    </citation>
    <scope>NUCLEOTIDE SEQUENCE [LARGE SCALE GENOMIC DNA]</scope>
    <source>
        <strain evidence="3">cv. XS01</strain>
    </source>
</reference>
<protein>
    <submittedName>
        <fullName evidence="2">Myb-like protein J</fullName>
    </submittedName>
</protein>
<keyword evidence="3" id="KW-1185">Reference proteome</keyword>
<dbReference type="Proteomes" id="UP000250235">
    <property type="component" value="Unassembled WGS sequence"/>
</dbReference>
<evidence type="ECO:0000313" key="3">
    <source>
        <dbReference type="Proteomes" id="UP000250235"/>
    </source>
</evidence>
<dbReference type="EMBL" id="KQ995649">
    <property type="protein sequence ID" value="KZV46533.1"/>
    <property type="molecule type" value="Genomic_DNA"/>
</dbReference>
<name>A0A2Z7CIK4_9LAMI</name>
<organism evidence="2 3">
    <name type="scientific">Dorcoceras hygrometricum</name>
    <dbReference type="NCBI Taxonomy" id="472368"/>
    <lineage>
        <taxon>Eukaryota</taxon>
        <taxon>Viridiplantae</taxon>
        <taxon>Streptophyta</taxon>
        <taxon>Embryophyta</taxon>
        <taxon>Tracheophyta</taxon>
        <taxon>Spermatophyta</taxon>
        <taxon>Magnoliopsida</taxon>
        <taxon>eudicotyledons</taxon>
        <taxon>Gunneridae</taxon>
        <taxon>Pentapetalae</taxon>
        <taxon>asterids</taxon>
        <taxon>lamiids</taxon>
        <taxon>Lamiales</taxon>
        <taxon>Gesneriaceae</taxon>
        <taxon>Didymocarpoideae</taxon>
        <taxon>Trichosporeae</taxon>
        <taxon>Loxocarpinae</taxon>
        <taxon>Dorcoceras</taxon>
    </lineage>
</organism>
<feature type="region of interest" description="Disordered" evidence="1">
    <location>
        <begin position="80"/>
        <end position="104"/>
    </location>
</feature>
<evidence type="ECO:0000313" key="2">
    <source>
        <dbReference type="EMBL" id="KZV46533.1"/>
    </source>
</evidence>
<evidence type="ECO:0000256" key="1">
    <source>
        <dbReference type="SAM" id="MobiDB-lite"/>
    </source>
</evidence>
<proteinExistence type="predicted"/>
<gene>
    <name evidence="2" type="ORF">F511_43223</name>
</gene>
<sequence length="129" mass="13570">MGCPGQARTKHRRKIAVASLSEIRRTAAAANIACVTWPQAAAPSAASPATPCAKHGAQIAHHRPRSEIRFLRQPALEGLTNLARTKTPRKADRNKSDHGKRRRMAAALKVADGGVARGGEGAAKLGLGL</sequence>
<accession>A0A2Z7CIK4</accession>